<dbReference type="InterPro" id="IPR058031">
    <property type="entry name" value="AAA_lid_NorR"/>
</dbReference>
<dbReference type="SUPFAM" id="SSF55781">
    <property type="entry name" value="GAF domain-like"/>
    <property type="match status" value="1"/>
</dbReference>
<dbReference type="InterPro" id="IPR027417">
    <property type="entry name" value="P-loop_NTPase"/>
</dbReference>
<name>A0ABP8WH28_9PSEU</name>
<evidence type="ECO:0000313" key="7">
    <source>
        <dbReference type="Proteomes" id="UP001500325"/>
    </source>
</evidence>
<dbReference type="PROSITE" id="PS00688">
    <property type="entry name" value="SIGMA54_INTERACT_3"/>
    <property type="match status" value="1"/>
</dbReference>
<keyword evidence="7" id="KW-1185">Reference proteome</keyword>
<dbReference type="Gene3D" id="1.10.10.60">
    <property type="entry name" value="Homeodomain-like"/>
    <property type="match status" value="1"/>
</dbReference>
<dbReference type="InterPro" id="IPR009057">
    <property type="entry name" value="Homeodomain-like_sf"/>
</dbReference>
<dbReference type="SUPFAM" id="SSF46689">
    <property type="entry name" value="Homeodomain-like"/>
    <property type="match status" value="1"/>
</dbReference>
<evidence type="ECO:0000256" key="3">
    <source>
        <dbReference type="ARBA" id="ARBA00023015"/>
    </source>
</evidence>
<dbReference type="InterPro" id="IPR002197">
    <property type="entry name" value="HTH_Fis"/>
</dbReference>
<dbReference type="SUPFAM" id="SSF52540">
    <property type="entry name" value="P-loop containing nucleoside triphosphate hydrolases"/>
    <property type="match status" value="1"/>
</dbReference>
<evidence type="ECO:0000256" key="4">
    <source>
        <dbReference type="ARBA" id="ARBA00023163"/>
    </source>
</evidence>
<proteinExistence type="predicted"/>
<accession>A0ABP8WH28</accession>
<comment type="caution">
    <text evidence="6">The sequence shown here is derived from an EMBL/GenBank/DDBJ whole genome shotgun (WGS) entry which is preliminary data.</text>
</comment>
<keyword evidence="1" id="KW-0547">Nucleotide-binding</keyword>
<dbReference type="PRINTS" id="PR01590">
    <property type="entry name" value="HTHFIS"/>
</dbReference>
<feature type="domain" description="Sigma-54 factor interaction" evidence="5">
    <location>
        <begin position="409"/>
        <end position="470"/>
    </location>
</feature>
<dbReference type="Pfam" id="PF25601">
    <property type="entry name" value="AAA_lid_14"/>
    <property type="match status" value="1"/>
</dbReference>
<sequence>MSVLRPEIAQSWQRLESCGLDPAACIDVGPVVETDPGTRLRRAAGPVLTALEGHLHGSRFALVLADRETRLVDIRFGSPELEPVLQSVGVVPGQLFTEQVSGTNSVATVAELRRGIAVVGAEHYLESLKRFACYGVPIRDPLTGRHAGVLDITCLTADASPLLRPFLLGAAQQIADGMLAEARGSHRRVLAAFEAARVRAAGPLVAFGPDLVLTNDAAADLLQPVDHAGLQALRHGRPGPVRTEVELASGARMLARVEPVGGGGFLVELERPPRPTAVRAAGPAADRDWFADLRPRILRYRAEQANVLVLGEPGTGRTTVAAELAGAGPVTVLAGAQATVAGTLVPLAEADPAAGGGTLLVEDAHLLAPAVAAHLGREVDRRGVRLVLTAGVDGLPVGEAAAFGARCPVRLELPTVRSRRDRVPALAGALLRERAGGTVRFTTGALRTLAAHDWPGNLRELATVVGYVAGRRSAGDLTEADLPPGYREGPREPVPGALWQAERDAIVRCLESCGGNKVHAARRLGISRTTLYRRIRELHIDPEALRERPAWVPQA</sequence>
<dbReference type="Gene3D" id="3.30.450.40">
    <property type="match status" value="1"/>
</dbReference>
<evidence type="ECO:0000256" key="2">
    <source>
        <dbReference type="ARBA" id="ARBA00022840"/>
    </source>
</evidence>
<dbReference type="Proteomes" id="UP001500325">
    <property type="component" value="Unassembled WGS sequence"/>
</dbReference>
<gene>
    <name evidence="6" type="ORF">GCM10023215_26610</name>
</gene>
<dbReference type="InterPro" id="IPR029016">
    <property type="entry name" value="GAF-like_dom_sf"/>
</dbReference>
<dbReference type="PROSITE" id="PS50045">
    <property type="entry name" value="SIGMA54_INTERACT_4"/>
    <property type="match status" value="1"/>
</dbReference>
<organism evidence="6 7">
    <name type="scientific">Pseudonocardia yuanmonensis</name>
    <dbReference type="NCBI Taxonomy" id="1095914"/>
    <lineage>
        <taxon>Bacteria</taxon>
        <taxon>Bacillati</taxon>
        <taxon>Actinomycetota</taxon>
        <taxon>Actinomycetes</taxon>
        <taxon>Pseudonocardiales</taxon>
        <taxon>Pseudonocardiaceae</taxon>
        <taxon>Pseudonocardia</taxon>
    </lineage>
</organism>
<dbReference type="InterPro" id="IPR025944">
    <property type="entry name" value="Sigma_54_int_dom_CS"/>
</dbReference>
<evidence type="ECO:0000256" key="1">
    <source>
        <dbReference type="ARBA" id="ARBA00022741"/>
    </source>
</evidence>
<protein>
    <submittedName>
        <fullName evidence="6">Helix-turn-helix domain-containing protein</fullName>
    </submittedName>
</protein>
<reference evidence="7" key="1">
    <citation type="journal article" date="2019" name="Int. J. Syst. Evol. Microbiol.">
        <title>The Global Catalogue of Microorganisms (GCM) 10K type strain sequencing project: providing services to taxonomists for standard genome sequencing and annotation.</title>
        <authorList>
            <consortium name="The Broad Institute Genomics Platform"/>
            <consortium name="The Broad Institute Genome Sequencing Center for Infectious Disease"/>
            <person name="Wu L."/>
            <person name="Ma J."/>
        </authorList>
    </citation>
    <scope>NUCLEOTIDE SEQUENCE [LARGE SCALE GENOMIC DNA]</scope>
    <source>
        <strain evidence="7">JCM 18055</strain>
    </source>
</reference>
<dbReference type="EMBL" id="BAABIC010000007">
    <property type="protein sequence ID" value="GAA4689113.1"/>
    <property type="molecule type" value="Genomic_DNA"/>
</dbReference>
<evidence type="ECO:0000259" key="5">
    <source>
        <dbReference type="PROSITE" id="PS50045"/>
    </source>
</evidence>
<dbReference type="PANTHER" id="PTHR32071">
    <property type="entry name" value="TRANSCRIPTIONAL REGULATORY PROTEIN"/>
    <property type="match status" value="1"/>
</dbReference>
<dbReference type="Pfam" id="PF02954">
    <property type="entry name" value="HTH_8"/>
    <property type="match status" value="1"/>
</dbReference>
<keyword evidence="3" id="KW-0805">Transcription regulation</keyword>
<evidence type="ECO:0000313" key="6">
    <source>
        <dbReference type="EMBL" id="GAA4689113.1"/>
    </source>
</evidence>
<dbReference type="Gene3D" id="1.10.8.60">
    <property type="match status" value="1"/>
</dbReference>
<keyword evidence="4" id="KW-0804">Transcription</keyword>
<dbReference type="Gene3D" id="3.40.50.300">
    <property type="entry name" value="P-loop containing nucleotide triphosphate hydrolases"/>
    <property type="match status" value="1"/>
</dbReference>
<keyword evidence="2" id="KW-0067">ATP-binding</keyword>
<dbReference type="InterPro" id="IPR002078">
    <property type="entry name" value="Sigma_54_int"/>
</dbReference>